<evidence type="ECO:0000256" key="1">
    <source>
        <dbReference type="PROSITE-ProRule" id="PRU00169"/>
    </source>
</evidence>
<protein>
    <submittedName>
        <fullName evidence="3">Response regulator transcription factor</fullName>
    </submittedName>
</protein>
<gene>
    <name evidence="3" type="ORF">HRJ53_16265</name>
</gene>
<feature type="domain" description="Response regulatory" evidence="2">
    <location>
        <begin position="5"/>
        <end position="120"/>
    </location>
</feature>
<dbReference type="SMART" id="SM00448">
    <property type="entry name" value="REC"/>
    <property type="match status" value="1"/>
</dbReference>
<comment type="caution">
    <text evidence="3">The sequence shown here is derived from an EMBL/GenBank/DDBJ whole genome shotgun (WGS) entry which is preliminary data.</text>
</comment>
<dbReference type="Gene3D" id="3.40.50.2300">
    <property type="match status" value="1"/>
</dbReference>
<dbReference type="CDD" id="cd17535">
    <property type="entry name" value="REC_NarL-like"/>
    <property type="match status" value="1"/>
</dbReference>
<sequence length="135" mass="14340">MQGFRVLIVDDFASFRKCVGAMLRGTPFRVVGQAADGLDAVQKARRCQPDLILLDIGLPKLNGIEAARRISVAASRSKVVFVSVNDDPEVVQSALRNGACGYVLKSAISVELSLALAAVLRGEKFLSGRLAPISA</sequence>
<proteinExistence type="predicted"/>
<dbReference type="Proteomes" id="UP000567293">
    <property type="component" value="Unassembled WGS sequence"/>
</dbReference>
<dbReference type="SUPFAM" id="SSF52172">
    <property type="entry name" value="CheY-like"/>
    <property type="match status" value="1"/>
</dbReference>
<dbReference type="AlphaFoldDB" id="A0A7V8SXN2"/>
<dbReference type="InterPro" id="IPR058245">
    <property type="entry name" value="NreC/VraR/RcsB-like_REC"/>
</dbReference>
<dbReference type="InterPro" id="IPR051015">
    <property type="entry name" value="EvgA-like"/>
</dbReference>
<accession>A0A7V8SXN2</accession>
<evidence type="ECO:0000313" key="4">
    <source>
        <dbReference type="Proteomes" id="UP000567293"/>
    </source>
</evidence>
<feature type="modified residue" description="4-aspartylphosphate" evidence="1">
    <location>
        <position position="55"/>
    </location>
</feature>
<dbReference type="PANTHER" id="PTHR45566">
    <property type="entry name" value="HTH-TYPE TRANSCRIPTIONAL REGULATOR YHJB-RELATED"/>
    <property type="match status" value="1"/>
</dbReference>
<organism evidence="3 4">
    <name type="scientific">Candidatus Acidiferrum panamense</name>
    <dbReference type="NCBI Taxonomy" id="2741543"/>
    <lineage>
        <taxon>Bacteria</taxon>
        <taxon>Pseudomonadati</taxon>
        <taxon>Acidobacteriota</taxon>
        <taxon>Terriglobia</taxon>
        <taxon>Candidatus Acidiferrales</taxon>
        <taxon>Candidatus Acidiferrum</taxon>
    </lineage>
</organism>
<evidence type="ECO:0000259" key="2">
    <source>
        <dbReference type="PROSITE" id="PS50110"/>
    </source>
</evidence>
<keyword evidence="1" id="KW-0597">Phosphoprotein</keyword>
<dbReference type="PROSITE" id="PS50110">
    <property type="entry name" value="RESPONSE_REGULATORY"/>
    <property type="match status" value="1"/>
</dbReference>
<dbReference type="EMBL" id="JACDQQ010001562">
    <property type="protein sequence ID" value="MBA0086535.1"/>
    <property type="molecule type" value="Genomic_DNA"/>
</dbReference>
<evidence type="ECO:0000313" key="3">
    <source>
        <dbReference type="EMBL" id="MBA0086535.1"/>
    </source>
</evidence>
<keyword evidence="4" id="KW-1185">Reference proteome</keyword>
<reference evidence="3" key="1">
    <citation type="submission" date="2020-06" db="EMBL/GenBank/DDBJ databases">
        <title>Legume-microbial interactions unlock mineral nutrients during tropical forest succession.</title>
        <authorList>
            <person name="Epihov D.Z."/>
        </authorList>
    </citation>
    <scope>NUCLEOTIDE SEQUENCE [LARGE SCALE GENOMIC DNA]</scope>
    <source>
        <strain evidence="3">Pan2503</strain>
    </source>
</reference>
<dbReference type="InterPro" id="IPR001789">
    <property type="entry name" value="Sig_transdc_resp-reg_receiver"/>
</dbReference>
<dbReference type="Pfam" id="PF00072">
    <property type="entry name" value="Response_reg"/>
    <property type="match status" value="1"/>
</dbReference>
<dbReference type="InterPro" id="IPR011006">
    <property type="entry name" value="CheY-like_superfamily"/>
</dbReference>
<name>A0A7V8SXN2_9BACT</name>
<dbReference type="GO" id="GO:0000160">
    <property type="term" value="P:phosphorelay signal transduction system"/>
    <property type="evidence" value="ECO:0007669"/>
    <property type="project" value="InterPro"/>
</dbReference>
<dbReference type="PANTHER" id="PTHR45566:SF2">
    <property type="entry name" value="NARL SUBFAMILY"/>
    <property type="match status" value="1"/>
</dbReference>